<evidence type="ECO:0000313" key="2">
    <source>
        <dbReference type="Proteomes" id="UP001281761"/>
    </source>
</evidence>
<sequence length="493" mass="54556">MISSEDYSPFLTWKANNPITVDSIAQAFVSLVSMIRDDSDFDEELVSQASQFVSSLSRHLFKSDGFEEMLNIVGQGSPNPAAVLYPYSTRLTLVSSKLIPRMLSTPHLHDLSVVADKRVLKAILLILNSGVWLTSSHNLRALSTTLHPDPESVRDVVLHEVLVPMEPSLVQISRHPNLFLWSVEYKQMLELLSCCIDTSAFHQPTLDFICSSHIPMAFQSLLAKVESESIHQLTIWLVTNYIAEWKHNGAETVLRGKILLQTLEQEGFRNHLEQTLFNDKASEDGSTSLNQPKQCDIHFCRKLTDHSPTEPLTRYTSRILPSLSNIHKLSSALHASRNNCLRHKDLSRQGISVPPITDQFEETAASWRQRDTGGHRALRSPDPGTDGLVHADIHLTMSKCAAQDVIVGLSPIFGLSSSSVDVSFSAFANLDHAVPLLSSPRPPALQPSSIPSLAKYSTLVAYSLLVSVFDHIFAGITNAPISGEVVLSLRFTK</sequence>
<protein>
    <submittedName>
        <fullName evidence="1">Uncharacterized protein</fullName>
    </submittedName>
</protein>
<dbReference type="EMBL" id="JARBJD010000014">
    <property type="protein sequence ID" value="KAK2961818.1"/>
    <property type="molecule type" value="Genomic_DNA"/>
</dbReference>
<proteinExistence type="predicted"/>
<accession>A0ABQ9YDH9</accession>
<name>A0ABQ9YDH9_9EUKA</name>
<comment type="caution">
    <text evidence="1">The sequence shown here is derived from an EMBL/GenBank/DDBJ whole genome shotgun (WGS) entry which is preliminary data.</text>
</comment>
<reference evidence="1 2" key="1">
    <citation type="journal article" date="2022" name="bioRxiv">
        <title>Genomics of Preaxostyla Flagellates Illuminates Evolutionary Transitions and the Path Towards Mitochondrial Loss.</title>
        <authorList>
            <person name="Novak L.V.F."/>
            <person name="Treitli S.C."/>
            <person name="Pyrih J."/>
            <person name="Halakuc P."/>
            <person name="Pipaliya S.V."/>
            <person name="Vacek V."/>
            <person name="Brzon O."/>
            <person name="Soukal P."/>
            <person name="Eme L."/>
            <person name="Dacks J.B."/>
            <person name="Karnkowska A."/>
            <person name="Elias M."/>
            <person name="Hampl V."/>
        </authorList>
    </citation>
    <scope>NUCLEOTIDE SEQUENCE [LARGE SCALE GENOMIC DNA]</scope>
    <source>
        <strain evidence="1">NAU3</strain>
        <tissue evidence="1">Gut</tissue>
    </source>
</reference>
<keyword evidence="2" id="KW-1185">Reference proteome</keyword>
<organism evidence="1 2">
    <name type="scientific">Blattamonas nauphoetae</name>
    <dbReference type="NCBI Taxonomy" id="2049346"/>
    <lineage>
        <taxon>Eukaryota</taxon>
        <taxon>Metamonada</taxon>
        <taxon>Preaxostyla</taxon>
        <taxon>Oxymonadida</taxon>
        <taxon>Blattamonas</taxon>
    </lineage>
</organism>
<evidence type="ECO:0000313" key="1">
    <source>
        <dbReference type="EMBL" id="KAK2961818.1"/>
    </source>
</evidence>
<gene>
    <name evidence="1" type="ORF">BLNAU_3255</name>
</gene>
<dbReference type="Proteomes" id="UP001281761">
    <property type="component" value="Unassembled WGS sequence"/>
</dbReference>